<dbReference type="CDD" id="cd17574">
    <property type="entry name" value="REC_OmpR"/>
    <property type="match status" value="1"/>
</dbReference>
<dbReference type="PANTHER" id="PTHR48111">
    <property type="entry name" value="REGULATOR OF RPOS"/>
    <property type="match status" value="1"/>
</dbReference>
<evidence type="ECO:0000256" key="2">
    <source>
        <dbReference type="ARBA" id="ARBA00023012"/>
    </source>
</evidence>
<dbReference type="KEGG" id="acog:HWD57_22325"/>
<dbReference type="Gene3D" id="3.40.50.2300">
    <property type="match status" value="1"/>
</dbReference>
<evidence type="ECO:0000313" key="9">
    <source>
        <dbReference type="EMBL" id="QLH52207.1"/>
    </source>
</evidence>
<reference evidence="9 11" key="2">
    <citation type="journal article" date="2019" name="Microbiome">
        <title>Annotated bacterial chromosomes from frame-shift-corrected long-read metagenomic data.</title>
        <authorList>
            <person name="Arumugam K."/>
            <person name="Bagci C."/>
            <person name="Bessarab I."/>
            <person name="Beier S."/>
            <person name="Buchfink B."/>
            <person name="Gorska A."/>
            <person name="Qiu G."/>
            <person name="Huson D.H."/>
            <person name="Williams R.B.H."/>
        </authorList>
    </citation>
    <scope>NUCLEOTIDE SEQUENCE [LARGE SCALE GENOMIC DNA]</scope>
    <source>
        <strain evidence="9">SSA1</strain>
    </source>
</reference>
<dbReference type="AlphaFoldDB" id="A0A080ML10"/>
<proteinExistence type="predicted"/>
<keyword evidence="1 6" id="KW-0597">Phosphoprotein</keyword>
<feature type="modified residue" description="4-aspartylphosphate" evidence="6">
    <location>
        <position position="52"/>
    </location>
</feature>
<gene>
    <name evidence="8" type="primary">mprA_1</name>
    <name evidence="8" type="ORF">AW06_000331</name>
    <name evidence="9" type="ORF">HWD57_22325</name>
</gene>
<dbReference type="Proteomes" id="UP000021315">
    <property type="component" value="Unassembled WGS sequence"/>
</dbReference>
<evidence type="ECO:0000259" key="7">
    <source>
        <dbReference type="PROSITE" id="PS50110"/>
    </source>
</evidence>
<keyword evidence="4" id="KW-0238">DNA-binding</keyword>
<dbReference type="GO" id="GO:0000156">
    <property type="term" value="F:phosphorelay response regulator activity"/>
    <property type="evidence" value="ECO:0007669"/>
    <property type="project" value="TreeGrafter"/>
</dbReference>
<dbReference type="InterPro" id="IPR011006">
    <property type="entry name" value="CheY-like_superfamily"/>
</dbReference>
<dbReference type="GO" id="GO:0032993">
    <property type="term" value="C:protein-DNA complex"/>
    <property type="evidence" value="ECO:0007669"/>
    <property type="project" value="TreeGrafter"/>
</dbReference>
<dbReference type="RefSeq" id="WP_034944583.1">
    <property type="nucleotide sequence ID" value="NZ_JDST02000006.1"/>
</dbReference>
<evidence type="ECO:0000313" key="10">
    <source>
        <dbReference type="Proteomes" id="UP000021315"/>
    </source>
</evidence>
<dbReference type="EMBL" id="JDST02000006">
    <property type="protein sequence ID" value="KFB78289.1"/>
    <property type="molecule type" value="Genomic_DNA"/>
</dbReference>
<dbReference type="PROSITE" id="PS50110">
    <property type="entry name" value="RESPONSE_REGULATORY"/>
    <property type="match status" value="1"/>
</dbReference>
<dbReference type="Pfam" id="PF00072">
    <property type="entry name" value="Response_reg"/>
    <property type="match status" value="1"/>
</dbReference>
<accession>A0A080ML10</accession>
<accession>A0A7D5NEA3</accession>
<dbReference type="GO" id="GO:0006355">
    <property type="term" value="P:regulation of DNA-templated transcription"/>
    <property type="evidence" value="ECO:0007669"/>
    <property type="project" value="TreeGrafter"/>
</dbReference>
<feature type="domain" description="Response regulatory" evidence="7">
    <location>
        <begin position="4"/>
        <end position="120"/>
    </location>
</feature>
<evidence type="ECO:0000256" key="4">
    <source>
        <dbReference type="ARBA" id="ARBA00023125"/>
    </source>
</evidence>
<evidence type="ECO:0000256" key="6">
    <source>
        <dbReference type="PROSITE-ProRule" id="PRU00169"/>
    </source>
</evidence>
<evidence type="ECO:0000256" key="1">
    <source>
        <dbReference type="ARBA" id="ARBA00022553"/>
    </source>
</evidence>
<dbReference type="GO" id="GO:0000976">
    <property type="term" value="F:transcription cis-regulatory region binding"/>
    <property type="evidence" value="ECO:0007669"/>
    <property type="project" value="TreeGrafter"/>
</dbReference>
<reference evidence="9" key="3">
    <citation type="submission" date="2020-06" db="EMBL/GenBank/DDBJ databases">
        <authorList>
            <person name="Arumugam K."/>
            <person name="Besarab I."/>
            <person name="Haryono M."/>
            <person name="Bagci C."/>
            <person name="Beier S."/>
            <person name="Buchfink B."/>
            <person name="Gorska A."/>
            <person name="Qiu G."/>
            <person name="Huson D.H."/>
            <person name="Williams R.B."/>
        </authorList>
    </citation>
    <scope>NUCLEOTIDE SEQUENCE</scope>
    <source>
        <strain evidence="9">SSA1</strain>
    </source>
</reference>
<dbReference type="EMBL" id="CP058708">
    <property type="protein sequence ID" value="QLH52207.1"/>
    <property type="molecule type" value="Genomic_DNA"/>
</dbReference>
<keyword evidence="2" id="KW-0902">Two-component regulatory system</keyword>
<dbReference type="STRING" id="1453999.AW06_000331"/>
<dbReference type="InterPro" id="IPR001789">
    <property type="entry name" value="Sig_transdc_resp-reg_receiver"/>
</dbReference>
<dbReference type="InterPro" id="IPR039420">
    <property type="entry name" value="WalR-like"/>
</dbReference>
<evidence type="ECO:0000313" key="11">
    <source>
        <dbReference type="Proteomes" id="UP000509684"/>
    </source>
</evidence>
<dbReference type="Proteomes" id="UP000509684">
    <property type="component" value="Chromosome"/>
</dbReference>
<dbReference type="PANTHER" id="PTHR48111:SF1">
    <property type="entry name" value="TWO-COMPONENT RESPONSE REGULATOR ORR33"/>
    <property type="match status" value="1"/>
</dbReference>
<dbReference type="SMART" id="SM00448">
    <property type="entry name" value="REC"/>
    <property type="match status" value="1"/>
</dbReference>
<evidence type="ECO:0000256" key="5">
    <source>
        <dbReference type="ARBA" id="ARBA00023163"/>
    </source>
</evidence>
<reference evidence="8 10" key="1">
    <citation type="submission" date="2014-02" db="EMBL/GenBank/DDBJ databases">
        <title>Expanding our view of genomic diversity in Candidatus Accumulibacter clades.</title>
        <authorList>
            <person name="Skennerton C.T."/>
            <person name="Barr J.J."/>
            <person name="Slater F.R."/>
            <person name="Bond P.L."/>
            <person name="Tyson G.W."/>
        </authorList>
    </citation>
    <scope>NUCLEOTIDE SEQUENCE [LARGE SCALE GENOMIC DNA]</scope>
    <source>
        <strain evidence="10">SK-02</strain>
    </source>
</reference>
<protein>
    <submittedName>
        <fullName evidence="8">Mycobacterial persistence regulator A</fullName>
    </submittedName>
    <submittedName>
        <fullName evidence="9">Response regulator</fullName>
    </submittedName>
</protein>
<name>A0A080ML10_9PROT</name>
<keyword evidence="3" id="KW-0805">Transcription regulation</keyword>
<keyword evidence="5" id="KW-0804">Transcription</keyword>
<keyword evidence="10" id="KW-1185">Reference proteome</keyword>
<sequence length="376" mass="41410">MNNSVWIVDDDELAAAVPRIALDGQFTVSVIPSGVEALSRLESFTPDVILLDIRMPDLDGYDTCRALRAKLPTGEQPAVIFLSSLDSLEDRLRAYEAGGDDFLIKPVAPEEVVQKVRTVLGLIGERKRMRAEHESVQKVAMSFLANLGEAGMALNYLRNAPSCMNTPSLAQMTLSTVSEYGLEAALQCRMPWGNETFNAQGPASPLEESVFAKTINLDRIFQFSSRMVVNYPHASLLVKNLPVDDEERSGRLRHYLAIVAEGCENNLCALISKSEVGRRNQQLAATAVAIETAIDTLRTQYRNQQVEMRVILHQLSEQLAKQILHFGLSDGQEAQLNAQLDSGFERALDLFQQGLEFDTQLGSLLAGIRASGRASM</sequence>
<evidence type="ECO:0000313" key="8">
    <source>
        <dbReference type="EMBL" id="KFB78289.1"/>
    </source>
</evidence>
<dbReference type="SUPFAM" id="SSF52172">
    <property type="entry name" value="CheY-like"/>
    <property type="match status" value="1"/>
</dbReference>
<dbReference type="GO" id="GO:0005829">
    <property type="term" value="C:cytosol"/>
    <property type="evidence" value="ECO:0007669"/>
    <property type="project" value="TreeGrafter"/>
</dbReference>
<organism evidence="8 10">
    <name type="scientific">Candidatus Accumulibacter cognatus</name>
    <dbReference type="NCBI Taxonomy" id="2954383"/>
    <lineage>
        <taxon>Bacteria</taxon>
        <taxon>Pseudomonadati</taxon>
        <taxon>Pseudomonadota</taxon>
        <taxon>Betaproteobacteria</taxon>
        <taxon>Candidatus Accumulibacter</taxon>
    </lineage>
</organism>
<evidence type="ECO:0000256" key="3">
    <source>
        <dbReference type="ARBA" id="ARBA00023015"/>
    </source>
</evidence>